<sequence>MKKTLQIWMSVIFVLFIFPVVLQYIPKQPTIPAALSLKEPSAIVYASNVLEEDIKPKAQGNVLIYSTHAHEAYEPITKAANGKVAVSHHSENILKVGARLKENLITHGLAAEQLDIDIVKIMQQKKIPYHRSYAAIRPYVEKKVNEGSYDLVIDMHRDSLGPSKTTITHAGQRYAKVAFVIGRDHPYYERNLAKAKQLKNEMEKIVPGITREIIIKGGRGVDGKYNQDLNTSIILIEMGGVGNTEAEINQTVSIVGESVSAMMIVQ</sequence>
<dbReference type="RefSeq" id="WP_051210588.1">
    <property type="nucleotide sequence ID" value="NZ_CP015108.1"/>
</dbReference>
<keyword evidence="3" id="KW-1185">Reference proteome</keyword>
<name>A0ABM6JZH5_SPOUR</name>
<accession>A0ABM6JZH5</accession>
<proteinExistence type="predicted"/>
<dbReference type="NCBIfam" id="TIGR02867">
    <property type="entry name" value="spore_II_P"/>
    <property type="match status" value="1"/>
</dbReference>
<evidence type="ECO:0000313" key="3">
    <source>
        <dbReference type="Proteomes" id="UP000192486"/>
    </source>
</evidence>
<keyword evidence="1" id="KW-0812">Transmembrane</keyword>
<gene>
    <name evidence="2" type="ORF">SporoS204_16275</name>
</gene>
<dbReference type="EMBL" id="CP015108">
    <property type="protein sequence ID" value="ARF15578.1"/>
    <property type="molecule type" value="Genomic_DNA"/>
</dbReference>
<evidence type="ECO:0008006" key="4">
    <source>
        <dbReference type="Google" id="ProtNLM"/>
    </source>
</evidence>
<organism evidence="2 3">
    <name type="scientific">Sporosarcina ureae</name>
    <dbReference type="NCBI Taxonomy" id="1571"/>
    <lineage>
        <taxon>Bacteria</taxon>
        <taxon>Bacillati</taxon>
        <taxon>Bacillota</taxon>
        <taxon>Bacilli</taxon>
        <taxon>Bacillales</taxon>
        <taxon>Caryophanaceae</taxon>
        <taxon>Sporosarcina</taxon>
    </lineage>
</organism>
<dbReference type="Proteomes" id="UP000192486">
    <property type="component" value="Chromosome"/>
</dbReference>
<keyword evidence="1" id="KW-1133">Transmembrane helix</keyword>
<keyword evidence="1" id="KW-0472">Membrane</keyword>
<protein>
    <recommendedName>
        <fullName evidence="4">Stage II sporulation protein P</fullName>
    </recommendedName>
</protein>
<evidence type="ECO:0000313" key="2">
    <source>
        <dbReference type="EMBL" id="ARF15578.1"/>
    </source>
</evidence>
<reference evidence="2 3" key="1">
    <citation type="submission" date="2016-04" db="EMBL/GenBank/DDBJ databases">
        <title>Comparative Genomics and Epigenetics of Sporosarcina ureae.</title>
        <authorList>
            <person name="Oliver A.S."/>
            <person name="Cooper K.K."/>
        </authorList>
    </citation>
    <scope>NUCLEOTIDE SEQUENCE [LARGE SCALE GENOMIC DNA]</scope>
    <source>
        <strain evidence="2 3">S204</strain>
    </source>
</reference>
<dbReference type="InterPro" id="IPR010897">
    <property type="entry name" value="Spore_II_P"/>
</dbReference>
<feature type="transmembrane region" description="Helical" evidence="1">
    <location>
        <begin position="7"/>
        <end position="25"/>
    </location>
</feature>
<dbReference type="Pfam" id="PF07454">
    <property type="entry name" value="SpoIIP"/>
    <property type="match status" value="1"/>
</dbReference>
<evidence type="ECO:0000256" key="1">
    <source>
        <dbReference type="SAM" id="Phobius"/>
    </source>
</evidence>